<keyword evidence="10 14" id="KW-0046">Antibiotic resistance</keyword>
<dbReference type="GO" id="GO:0071555">
    <property type="term" value="P:cell wall organization"/>
    <property type="evidence" value="ECO:0007669"/>
    <property type="project" value="UniProtKB-KW"/>
</dbReference>
<proteinExistence type="inferred from homology"/>
<evidence type="ECO:0000256" key="5">
    <source>
        <dbReference type="ARBA" id="ARBA00022475"/>
    </source>
</evidence>
<dbReference type="EC" id="3.6.1.27" evidence="3 14"/>
<feature type="transmembrane region" description="Helical" evidence="14">
    <location>
        <begin position="220"/>
        <end position="244"/>
    </location>
</feature>
<sequence length="271" mass="29224">MNIFEAIVLGIIQGLTEFLPVSSSGHLELAKAIFGNQDLGAEESMMMTVMLHFATALSTCVIFRKDIGDILKGLFQFKWNEETEFSVKIVLSMIPAAFVGVFLDDQIEAFFGGAVLLVGCMLLVTAVLLLLADKAKNTSKSVGYKEAIIVGIAQAIAILPGISRSGATISTSVLLGIDREKSARFSFLMVVPLIFGKIAKDLLDARHEIAEGTFQLGLEPTIIGAGFIAAFLSGMLACQWMIALVKKSKLQYFSIWCALVGSIAIIYSLMN</sequence>
<keyword evidence="14" id="KW-0573">Peptidoglycan synthesis</keyword>
<name>A0A7X8XU86_9BACT</name>
<dbReference type="AlphaFoldDB" id="A0A7X8XU86"/>
<dbReference type="PANTHER" id="PTHR30622">
    <property type="entry name" value="UNDECAPRENYL-DIPHOSPHATASE"/>
    <property type="match status" value="1"/>
</dbReference>
<dbReference type="Pfam" id="PF02673">
    <property type="entry name" value="BacA"/>
    <property type="match status" value="1"/>
</dbReference>
<comment type="catalytic activity">
    <reaction evidence="13 14">
        <text>di-trans,octa-cis-undecaprenyl diphosphate + H2O = di-trans,octa-cis-undecaprenyl phosphate + phosphate + H(+)</text>
        <dbReference type="Rhea" id="RHEA:28094"/>
        <dbReference type="ChEBI" id="CHEBI:15377"/>
        <dbReference type="ChEBI" id="CHEBI:15378"/>
        <dbReference type="ChEBI" id="CHEBI:43474"/>
        <dbReference type="ChEBI" id="CHEBI:58405"/>
        <dbReference type="ChEBI" id="CHEBI:60392"/>
        <dbReference type="EC" id="3.6.1.27"/>
    </reaction>
</comment>
<evidence type="ECO:0000256" key="2">
    <source>
        <dbReference type="ARBA" id="ARBA00010621"/>
    </source>
</evidence>
<evidence type="ECO:0000256" key="13">
    <source>
        <dbReference type="ARBA" id="ARBA00047594"/>
    </source>
</evidence>
<dbReference type="GO" id="GO:0046677">
    <property type="term" value="P:response to antibiotic"/>
    <property type="evidence" value="ECO:0007669"/>
    <property type="project" value="UniProtKB-UniRule"/>
</dbReference>
<evidence type="ECO:0000256" key="14">
    <source>
        <dbReference type="HAMAP-Rule" id="MF_01006"/>
    </source>
</evidence>
<evidence type="ECO:0000313" key="15">
    <source>
        <dbReference type="EMBL" id="NLR90004.1"/>
    </source>
</evidence>
<keyword evidence="14" id="KW-0961">Cell wall biogenesis/degradation</keyword>
<feature type="transmembrane region" description="Helical" evidence="14">
    <location>
        <begin position="109"/>
        <end position="132"/>
    </location>
</feature>
<comment type="miscellaneous">
    <text evidence="14">Bacitracin is thought to be involved in the inhibition of peptidoglycan synthesis by sequestering undecaprenyl diphosphate, thereby reducing the pool of lipid carrier available.</text>
</comment>
<evidence type="ECO:0000256" key="10">
    <source>
        <dbReference type="ARBA" id="ARBA00023251"/>
    </source>
</evidence>
<dbReference type="Proteomes" id="UP000585050">
    <property type="component" value="Unassembled WGS sequence"/>
</dbReference>
<organism evidence="15 16">
    <name type="scientific">Flammeovirga agarivorans</name>
    <dbReference type="NCBI Taxonomy" id="2726742"/>
    <lineage>
        <taxon>Bacteria</taxon>
        <taxon>Pseudomonadati</taxon>
        <taxon>Bacteroidota</taxon>
        <taxon>Cytophagia</taxon>
        <taxon>Cytophagales</taxon>
        <taxon>Flammeovirgaceae</taxon>
        <taxon>Flammeovirga</taxon>
    </lineage>
</organism>
<dbReference type="GO" id="GO:0008360">
    <property type="term" value="P:regulation of cell shape"/>
    <property type="evidence" value="ECO:0007669"/>
    <property type="project" value="UniProtKB-KW"/>
</dbReference>
<accession>A0A7X8XU86</accession>
<evidence type="ECO:0000256" key="3">
    <source>
        <dbReference type="ARBA" id="ARBA00012374"/>
    </source>
</evidence>
<keyword evidence="9 14" id="KW-0472">Membrane</keyword>
<dbReference type="GO" id="GO:0005886">
    <property type="term" value="C:plasma membrane"/>
    <property type="evidence" value="ECO:0007669"/>
    <property type="project" value="UniProtKB-SubCell"/>
</dbReference>
<evidence type="ECO:0000256" key="11">
    <source>
        <dbReference type="ARBA" id="ARBA00032707"/>
    </source>
</evidence>
<feature type="transmembrane region" description="Helical" evidence="14">
    <location>
        <begin position="144"/>
        <end position="162"/>
    </location>
</feature>
<dbReference type="HAMAP" id="MF_01006">
    <property type="entry name" value="Undec_diphosphatase"/>
    <property type="match status" value="1"/>
</dbReference>
<reference evidence="15 16" key="1">
    <citation type="submission" date="2020-04" db="EMBL/GenBank/DDBJ databases">
        <title>Flammeovirga sp. SR4, a novel species isolated from seawater.</title>
        <authorList>
            <person name="Wang X."/>
        </authorList>
    </citation>
    <scope>NUCLEOTIDE SEQUENCE [LARGE SCALE GENOMIC DNA]</scope>
    <source>
        <strain evidence="15 16">SR4</strain>
    </source>
</reference>
<evidence type="ECO:0000256" key="6">
    <source>
        <dbReference type="ARBA" id="ARBA00022692"/>
    </source>
</evidence>
<feature type="transmembrane region" description="Helical" evidence="14">
    <location>
        <begin position="250"/>
        <end position="270"/>
    </location>
</feature>
<evidence type="ECO:0000256" key="7">
    <source>
        <dbReference type="ARBA" id="ARBA00022801"/>
    </source>
</evidence>
<comment type="function">
    <text evidence="14">Catalyzes the dephosphorylation of undecaprenyl diphosphate (UPP). Confers resistance to bacitracin.</text>
</comment>
<keyword evidence="6 14" id="KW-0812">Transmembrane</keyword>
<evidence type="ECO:0000256" key="8">
    <source>
        <dbReference type="ARBA" id="ARBA00022989"/>
    </source>
</evidence>
<dbReference type="GO" id="GO:0050380">
    <property type="term" value="F:undecaprenyl-diphosphatase activity"/>
    <property type="evidence" value="ECO:0007669"/>
    <property type="project" value="UniProtKB-UniRule"/>
</dbReference>
<dbReference type="EMBL" id="JABAIL010000001">
    <property type="protein sequence ID" value="NLR90004.1"/>
    <property type="molecule type" value="Genomic_DNA"/>
</dbReference>
<evidence type="ECO:0000256" key="12">
    <source>
        <dbReference type="ARBA" id="ARBA00032932"/>
    </source>
</evidence>
<comment type="similarity">
    <text evidence="2 14">Belongs to the UppP family.</text>
</comment>
<dbReference type="PANTHER" id="PTHR30622:SF2">
    <property type="entry name" value="UNDECAPRENYL-DIPHOSPHATASE"/>
    <property type="match status" value="1"/>
</dbReference>
<keyword evidence="5 14" id="KW-1003">Cell membrane</keyword>
<dbReference type="InterPro" id="IPR003824">
    <property type="entry name" value="UppP"/>
</dbReference>
<keyword evidence="14" id="KW-0133">Cell shape</keyword>
<gene>
    <name evidence="14" type="primary">uppP</name>
    <name evidence="15" type="ORF">HGP29_02245</name>
</gene>
<comment type="caution">
    <text evidence="15">The sequence shown here is derived from an EMBL/GenBank/DDBJ whole genome shotgun (WGS) entry which is preliminary data.</text>
</comment>
<evidence type="ECO:0000256" key="9">
    <source>
        <dbReference type="ARBA" id="ARBA00023136"/>
    </source>
</evidence>
<protein>
    <recommendedName>
        <fullName evidence="4 14">Undecaprenyl-diphosphatase</fullName>
        <ecNumber evidence="3 14">3.6.1.27</ecNumber>
    </recommendedName>
    <alternativeName>
        <fullName evidence="12 14">Bacitracin resistance protein</fullName>
    </alternativeName>
    <alternativeName>
        <fullName evidence="11 14">Undecaprenyl pyrophosphate phosphatase</fullName>
    </alternativeName>
</protein>
<dbReference type="RefSeq" id="WP_168880686.1">
    <property type="nucleotide sequence ID" value="NZ_JABAIL010000001.1"/>
</dbReference>
<evidence type="ECO:0000256" key="1">
    <source>
        <dbReference type="ARBA" id="ARBA00004651"/>
    </source>
</evidence>
<evidence type="ECO:0000256" key="4">
    <source>
        <dbReference type="ARBA" id="ARBA00021581"/>
    </source>
</evidence>
<feature type="transmembrane region" description="Helical" evidence="14">
    <location>
        <begin position="85"/>
        <end position="103"/>
    </location>
</feature>
<dbReference type="GO" id="GO:0009252">
    <property type="term" value="P:peptidoglycan biosynthetic process"/>
    <property type="evidence" value="ECO:0007669"/>
    <property type="project" value="UniProtKB-KW"/>
</dbReference>
<evidence type="ECO:0000313" key="16">
    <source>
        <dbReference type="Proteomes" id="UP000585050"/>
    </source>
</evidence>
<comment type="subcellular location">
    <subcellularLocation>
        <location evidence="1 14">Cell membrane</location>
        <topology evidence="1 14">Multi-pass membrane protein</topology>
    </subcellularLocation>
</comment>
<feature type="transmembrane region" description="Helical" evidence="14">
    <location>
        <begin position="45"/>
        <end position="64"/>
    </location>
</feature>
<keyword evidence="8 14" id="KW-1133">Transmembrane helix</keyword>
<keyword evidence="7 14" id="KW-0378">Hydrolase</keyword>
<keyword evidence="16" id="KW-1185">Reference proteome</keyword>